<feature type="compositionally biased region" description="Basic residues" evidence="1">
    <location>
        <begin position="21"/>
        <end position="30"/>
    </location>
</feature>
<evidence type="ECO:0000256" key="1">
    <source>
        <dbReference type="SAM" id="MobiDB-lite"/>
    </source>
</evidence>
<dbReference type="Proteomes" id="UP001356427">
    <property type="component" value="Unassembled WGS sequence"/>
</dbReference>
<feature type="region of interest" description="Disordered" evidence="1">
    <location>
        <begin position="1"/>
        <end position="81"/>
    </location>
</feature>
<feature type="compositionally biased region" description="Polar residues" evidence="1">
    <location>
        <begin position="7"/>
        <end position="16"/>
    </location>
</feature>
<gene>
    <name evidence="2" type="ORF">J4Q44_G00143590</name>
</gene>
<proteinExistence type="predicted"/>
<name>A0AAN8LYG6_9TELE</name>
<evidence type="ECO:0000313" key="2">
    <source>
        <dbReference type="EMBL" id="KAK6314830.1"/>
    </source>
</evidence>
<comment type="caution">
    <text evidence="2">The sequence shown here is derived from an EMBL/GenBank/DDBJ whole genome shotgun (WGS) entry which is preliminary data.</text>
</comment>
<accession>A0AAN8LYG6</accession>
<dbReference type="AlphaFoldDB" id="A0AAN8LYG6"/>
<organism evidence="2 3">
    <name type="scientific">Coregonus suidteri</name>
    <dbReference type="NCBI Taxonomy" id="861788"/>
    <lineage>
        <taxon>Eukaryota</taxon>
        <taxon>Metazoa</taxon>
        <taxon>Chordata</taxon>
        <taxon>Craniata</taxon>
        <taxon>Vertebrata</taxon>
        <taxon>Euteleostomi</taxon>
        <taxon>Actinopterygii</taxon>
        <taxon>Neopterygii</taxon>
        <taxon>Teleostei</taxon>
        <taxon>Protacanthopterygii</taxon>
        <taxon>Salmoniformes</taxon>
        <taxon>Salmonidae</taxon>
        <taxon>Coregoninae</taxon>
        <taxon>Coregonus</taxon>
    </lineage>
</organism>
<dbReference type="EMBL" id="JAGTTL010000012">
    <property type="protein sequence ID" value="KAK6314830.1"/>
    <property type="molecule type" value="Genomic_DNA"/>
</dbReference>
<keyword evidence="3" id="KW-1185">Reference proteome</keyword>
<reference evidence="2 3" key="1">
    <citation type="submission" date="2021-04" db="EMBL/GenBank/DDBJ databases">
        <authorList>
            <person name="De Guttry C."/>
            <person name="Zahm M."/>
            <person name="Klopp C."/>
            <person name="Cabau C."/>
            <person name="Louis A."/>
            <person name="Berthelot C."/>
            <person name="Parey E."/>
            <person name="Roest Crollius H."/>
            <person name="Montfort J."/>
            <person name="Robinson-Rechavi M."/>
            <person name="Bucao C."/>
            <person name="Bouchez O."/>
            <person name="Gislard M."/>
            <person name="Lluch J."/>
            <person name="Milhes M."/>
            <person name="Lampietro C."/>
            <person name="Lopez Roques C."/>
            <person name="Donnadieu C."/>
            <person name="Braasch I."/>
            <person name="Desvignes T."/>
            <person name="Postlethwait J."/>
            <person name="Bobe J."/>
            <person name="Wedekind C."/>
            <person name="Guiguen Y."/>
        </authorList>
    </citation>
    <scope>NUCLEOTIDE SEQUENCE [LARGE SCALE GENOMIC DNA]</scope>
    <source>
        <strain evidence="2">Cs_M1</strain>
        <tissue evidence="2">Blood</tissue>
    </source>
</reference>
<evidence type="ECO:0000313" key="3">
    <source>
        <dbReference type="Proteomes" id="UP001356427"/>
    </source>
</evidence>
<sequence>MEETGEAQVQSSIPETQNDRPKRKANKKRKFNIDDDETSPESNNNTNSRPGLRRGSSFTFQHPWTSVGLQSEAEAQREGCL</sequence>
<feature type="compositionally biased region" description="Polar residues" evidence="1">
    <location>
        <begin position="56"/>
        <end position="69"/>
    </location>
</feature>
<protein>
    <submittedName>
        <fullName evidence="2">Uncharacterized protein</fullName>
    </submittedName>
</protein>